<dbReference type="RefSeq" id="WP_092347258.1">
    <property type="nucleotide sequence ID" value="NZ_CZVW01000002.1"/>
</dbReference>
<dbReference type="EMBL" id="CZVW01000002">
    <property type="protein sequence ID" value="CUS97219.1"/>
    <property type="molecule type" value="Genomic_DNA"/>
</dbReference>
<keyword evidence="2" id="KW-1185">Reference proteome</keyword>
<proteinExistence type="predicted"/>
<evidence type="ECO:0000313" key="1">
    <source>
        <dbReference type="EMBL" id="CUS97219.1"/>
    </source>
</evidence>
<dbReference type="Proteomes" id="UP000199197">
    <property type="component" value="Unassembled WGS sequence"/>
</dbReference>
<organism evidence="1 2">
    <name type="scientific">Candidatus Chryseopegocella kryptomonas</name>
    <dbReference type="NCBI Taxonomy" id="1633643"/>
    <lineage>
        <taxon>Bacteria</taxon>
        <taxon>Pseudomonadati</taxon>
        <taxon>Candidatus Kryptoniota</taxon>
        <taxon>Candidatus Chryseopegocella</taxon>
    </lineage>
</organism>
<accession>A0A0N7MVZ5</accession>
<dbReference type="OrthoDB" id="9797432at2"/>
<name>A0A0N7MVZ5_9BACT</name>
<dbReference type="AlphaFoldDB" id="A0A0N7MVZ5"/>
<evidence type="ECO:0000313" key="2">
    <source>
        <dbReference type="Proteomes" id="UP000199197"/>
    </source>
</evidence>
<reference evidence="2" key="1">
    <citation type="submission" date="2015-11" db="EMBL/GenBank/DDBJ databases">
        <authorList>
            <person name="Varghese N."/>
        </authorList>
    </citation>
    <scope>NUCLEOTIDE SEQUENCE [LARGE SCALE GENOMIC DNA]</scope>
    <source>
        <strain evidence="2">JGI-23</strain>
    </source>
</reference>
<sequence>MTTKAPASVKEFPSDSPEKIAYSVVEGIPAEEPNDLNRLGYHIWLYLTGKVDSLETAVKMARSRLKITDEEAIEIIKQRLKEKGI</sequence>
<protein>
    <submittedName>
        <fullName evidence="1">Uncharacterized protein</fullName>
    </submittedName>
</protein>
<gene>
    <name evidence="1" type="ORF">JGI23_00263</name>
</gene>